<dbReference type="SUPFAM" id="SSF46689">
    <property type="entry name" value="Homeodomain-like"/>
    <property type="match status" value="1"/>
</dbReference>
<dbReference type="AlphaFoldDB" id="A0A917PU52"/>
<dbReference type="EMBL" id="BMMD01000028">
    <property type="protein sequence ID" value="GGJ92403.1"/>
    <property type="molecule type" value="Genomic_DNA"/>
</dbReference>
<dbReference type="Proteomes" id="UP000636956">
    <property type="component" value="Unassembled WGS sequence"/>
</dbReference>
<evidence type="ECO:0008006" key="4">
    <source>
        <dbReference type="Google" id="ProtNLM"/>
    </source>
</evidence>
<feature type="region of interest" description="Disordered" evidence="1">
    <location>
        <begin position="44"/>
        <end position="65"/>
    </location>
</feature>
<reference evidence="2" key="2">
    <citation type="submission" date="2020-09" db="EMBL/GenBank/DDBJ databases">
        <authorList>
            <person name="Sun Q."/>
            <person name="Zhou Y."/>
        </authorList>
    </citation>
    <scope>NUCLEOTIDE SEQUENCE</scope>
    <source>
        <strain evidence="2">CGMCC 1.8984</strain>
    </source>
</reference>
<sequence length="230" mass="25033">MSRSLPPSVRRQMIAFDPAALDAPSVSEFRRSLGVNRPSFYKIRDRHHSEGNAALNPRSRAPEQPARVFTDDTTKVVLGIRRRLKGKGWDAGPKSIWHAGVDEAEFPGSIPSVSTIARIPAGAAGNTGVVDANPRKRPRSSFIRFQRAAAMAMWQLDAFEYKLTDSERTKVTVYQLVDDSTGFDVGTAVFPSPENGQDAIATVGAAIDAYGVLQELLSDYADLGIMPMSV</sequence>
<gene>
    <name evidence="2" type="ORF">GCM10011372_33620</name>
</gene>
<protein>
    <recommendedName>
        <fullName evidence="4">IS481 family transposase</fullName>
    </recommendedName>
</protein>
<evidence type="ECO:0000256" key="1">
    <source>
        <dbReference type="SAM" id="MobiDB-lite"/>
    </source>
</evidence>
<proteinExistence type="predicted"/>
<dbReference type="InterPro" id="IPR009057">
    <property type="entry name" value="Homeodomain-like_sf"/>
</dbReference>
<comment type="caution">
    <text evidence="2">The sequence shown here is derived from an EMBL/GenBank/DDBJ whole genome shotgun (WGS) entry which is preliminary data.</text>
</comment>
<evidence type="ECO:0000313" key="2">
    <source>
        <dbReference type="EMBL" id="GGJ92403.1"/>
    </source>
</evidence>
<organism evidence="2 3">
    <name type="scientific">Agromyces bauzanensis</name>
    <dbReference type="NCBI Taxonomy" id="1308924"/>
    <lineage>
        <taxon>Bacteria</taxon>
        <taxon>Bacillati</taxon>
        <taxon>Actinomycetota</taxon>
        <taxon>Actinomycetes</taxon>
        <taxon>Micrococcales</taxon>
        <taxon>Microbacteriaceae</taxon>
        <taxon>Agromyces</taxon>
    </lineage>
</organism>
<reference evidence="2" key="1">
    <citation type="journal article" date="2014" name="Int. J. Syst. Evol. Microbiol.">
        <title>Complete genome sequence of Corynebacterium casei LMG S-19264T (=DSM 44701T), isolated from a smear-ripened cheese.</title>
        <authorList>
            <consortium name="US DOE Joint Genome Institute (JGI-PGF)"/>
            <person name="Walter F."/>
            <person name="Albersmeier A."/>
            <person name="Kalinowski J."/>
            <person name="Ruckert C."/>
        </authorList>
    </citation>
    <scope>NUCLEOTIDE SEQUENCE</scope>
    <source>
        <strain evidence="2">CGMCC 1.8984</strain>
    </source>
</reference>
<evidence type="ECO:0000313" key="3">
    <source>
        <dbReference type="Proteomes" id="UP000636956"/>
    </source>
</evidence>
<name>A0A917PU52_9MICO</name>
<keyword evidence="3" id="KW-1185">Reference proteome</keyword>
<accession>A0A917PU52</accession>